<proteinExistence type="predicted"/>
<organism evidence="2 3">
    <name type="scientific">Pseudomonas farsensis</name>
    <dbReference type="NCBI Taxonomy" id="2745492"/>
    <lineage>
        <taxon>Bacteria</taxon>
        <taxon>Pseudomonadati</taxon>
        <taxon>Pseudomonadota</taxon>
        <taxon>Gammaproteobacteria</taxon>
        <taxon>Pseudomonadales</taxon>
        <taxon>Pseudomonadaceae</taxon>
        <taxon>Pseudomonas</taxon>
    </lineage>
</organism>
<protein>
    <submittedName>
        <fullName evidence="2">RHS repeat-associated core domain-containing protein</fullName>
    </submittedName>
</protein>
<accession>A0ABU8QML0</accession>
<dbReference type="EMBL" id="JBBHLC010000002">
    <property type="protein sequence ID" value="MEJ5861893.1"/>
    <property type="molecule type" value="Genomic_DNA"/>
</dbReference>
<sequence>MESPIYPLALGALPVAYTPYGYSRNDDATVQGFTGQLRIFFPHAYLLGNGVRIFSTILMRFYSPDFSYSPFGAGDINSYGYCGADPVNYSDPSGFMLRPRRSSASLITPPSTRPASPISSNKPSRPRSPSPHINDIFSTPDYVQVPHQSTSPNTSRTETPRPVSSPRTADTRPVVQPSHPAPQPNAGPQSYARTSPGNRSVDPISAATASAIFEVIDNNDQPWKQLTLEKTNEIRREMVTARQAGRSASLTYIKHELTPRQRGIASSWFNKIVSIKRQQ</sequence>
<evidence type="ECO:0000313" key="2">
    <source>
        <dbReference type="EMBL" id="MEJ5861893.1"/>
    </source>
</evidence>
<gene>
    <name evidence="2" type="ORF">V7S98_01510</name>
</gene>
<dbReference type="RefSeq" id="WP_339598046.1">
    <property type="nucleotide sequence ID" value="NZ_JBBHLC010000002.1"/>
</dbReference>
<dbReference type="Gene3D" id="2.180.10.10">
    <property type="entry name" value="RHS repeat-associated core"/>
    <property type="match status" value="1"/>
</dbReference>
<feature type="region of interest" description="Disordered" evidence="1">
    <location>
        <begin position="104"/>
        <end position="202"/>
    </location>
</feature>
<dbReference type="NCBIfam" id="TIGR03696">
    <property type="entry name" value="Rhs_assc_core"/>
    <property type="match status" value="1"/>
</dbReference>
<reference evidence="2 3" key="1">
    <citation type="submission" date="2024-02" db="EMBL/GenBank/DDBJ databases">
        <title>Identification of pathogenicity and growth-promoting function of Pseudomonas putida variant.</title>
        <authorList>
            <person name="Sun J."/>
        </authorList>
    </citation>
    <scope>NUCLEOTIDE SEQUENCE [LARGE SCALE GENOMIC DNA]</scope>
    <source>
        <strain evidence="2 3">A03</strain>
    </source>
</reference>
<name>A0ABU8QML0_9PSED</name>
<comment type="caution">
    <text evidence="2">The sequence shown here is derived from an EMBL/GenBank/DDBJ whole genome shotgun (WGS) entry which is preliminary data.</text>
</comment>
<keyword evidence="3" id="KW-1185">Reference proteome</keyword>
<evidence type="ECO:0000313" key="3">
    <source>
        <dbReference type="Proteomes" id="UP001380290"/>
    </source>
</evidence>
<evidence type="ECO:0000256" key="1">
    <source>
        <dbReference type="SAM" id="MobiDB-lite"/>
    </source>
</evidence>
<feature type="compositionally biased region" description="Polar residues" evidence="1">
    <location>
        <begin position="186"/>
        <end position="198"/>
    </location>
</feature>
<dbReference type="InterPro" id="IPR022385">
    <property type="entry name" value="Rhs_assc_core"/>
</dbReference>
<feature type="compositionally biased region" description="Polar residues" evidence="1">
    <location>
        <begin position="104"/>
        <end position="114"/>
    </location>
</feature>
<dbReference type="Proteomes" id="UP001380290">
    <property type="component" value="Unassembled WGS sequence"/>
</dbReference>
<feature type="compositionally biased region" description="Polar residues" evidence="1">
    <location>
        <begin position="146"/>
        <end position="157"/>
    </location>
</feature>